<comment type="function">
    <text evidence="1">Mediates coordination of peptidoglycan synthesis and outer membrane constriction during cell division.</text>
</comment>
<feature type="region of interest" description="Disordered" evidence="2">
    <location>
        <begin position="139"/>
        <end position="183"/>
    </location>
</feature>
<feature type="compositionally biased region" description="Low complexity" evidence="2">
    <location>
        <begin position="139"/>
        <end position="149"/>
    </location>
</feature>
<dbReference type="RefSeq" id="WP_320501729.1">
    <property type="nucleotide sequence ID" value="NZ_JAXCLX010000002.1"/>
</dbReference>
<feature type="compositionally biased region" description="Polar residues" evidence="2">
    <location>
        <begin position="163"/>
        <end position="172"/>
    </location>
</feature>
<dbReference type="Proteomes" id="UP001271769">
    <property type="component" value="Unassembled WGS sequence"/>
</dbReference>
<dbReference type="InterPro" id="IPR014162">
    <property type="entry name" value="CpoB_C"/>
</dbReference>
<dbReference type="InterPro" id="IPR011990">
    <property type="entry name" value="TPR-like_helical_dom_sf"/>
</dbReference>
<evidence type="ECO:0000256" key="1">
    <source>
        <dbReference type="HAMAP-Rule" id="MF_02066"/>
    </source>
</evidence>
<feature type="signal peptide" evidence="1">
    <location>
        <begin position="1"/>
        <end position="30"/>
    </location>
</feature>
<dbReference type="InterPro" id="IPR034706">
    <property type="entry name" value="CpoB"/>
</dbReference>
<feature type="coiled-coil region" evidence="1">
    <location>
        <begin position="26"/>
        <end position="109"/>
    </location>
</feature>
<keyword evidence="1" id="KW-0732">Signal</keyword>
<keyword evidence="1" id="KW-0131">Cell cycle</keyword>
<comment type="similarity">
    <text evidence="1">Belongs to the CpoB family.</text>
</comment>
<organism evidence="3 4">
    <name type="scientific">Dongia rigui</name>
    <dbReference type="NCBI Taxonomy" id="940149"/>
    <lineage>
        <taxon>Bacteria</taxon>
        <taxon>Pseudomonadati</taxon>
        <taxon>Pseudomonadota</taxon>
        <taxon>Alphaproteobacteria</taxon>
        <taxon>Rhodospirillales</taxon>
        <taxon>Dongiaceae</taxon>
        <taxon>Dongia</taxon>
    </lineage>
</organism>
<evidence type="ECO:0000256" key="2">
    <source>
        <dbReference type="SAM" id="MobiDB-lite"/>
    </source>
</evidence>
<name>A0ABU5E144_9PROT</name>
<keyword evidence="1" id="KW-0132">Cell division</keyword>
<dbReference type="Pfam" id="PF13174">
    <property type="entry name" value="TPR_6"/>
    <property type="match status" value="1"/>
</dbReference>
<dbReference type="Gene3D" id="1.25.40.10">
    <property type="entry name" value="Tetratricopeptide repeat domain"/>
    <property type="match status" value="1"/>
</dbReference>
<evidence type="ECO:0000313" key="4">
    <source>
        <dbReference type="Proteomes" id="UP001271769"/>
    </source>
</evidence>
<sequence precursor="true">MTFAHGMKMAAQAGVLAGLLMLAPLGGAKADEIDDLRAEVQQLKQQMLYLENQMPKGGGAVAGGGTVAAQNEVRFQQYDQQMSQLTGQIEQLELKLNDLADKFDRMQKDTEFRLGELERGGAGGAAATAPVADAGATAATGTGAAATDPGAPPQPAQPGVMGTLSNDQMQNLPQAPAGAADQAASAAGGSVVLPGDTPQEQYDYATGLVQRGAYAEAELALKAFVSEHPKDPLAGNAQYWLGETYYVRSDFKNASVAFAEGYQKYPKSQKSSDNLLKLGMSLGQIGRNNDACTAFRQLDKQFPDASQAIKDRAARAKQRYKCS</sequence>
<comment type="caution">
    <text evidence="3">The sequence shown here is derived from an EMBL/GenBank/DDBJ whole genome shotgun (WGS) entry which is preliminary data.</text>
</comment>
<evidence type="ECO:0000313" key="3">
    <source>
        <dbReference type="EMBL" id="MDY0873270.1"/>
    </source>
</evidence>
<dbReference type="SUPFAM" id="SSF48452">
    <property type="entry name" value="TPR-like"/>
    <property type="match status" value="1"/>
</dbReference>
<feature type="chain" id="PRO_5044907571" description="Cell division coordinator CpoB" evidence="1">
    <location>
        <begin position="31"/>
        <end position="323"/>
    </location>
</feature>
<proteinExistence type="inferred from homology"/>
<dbReference type="NCBIfam" id="TIGR02795">
    <property type="entry name" value="tol_pal_ybgF"/>
    <property type="match status" value="1"/>
</dbReference>
<gene>
    <name evidence="3" type="primary">ybgF</name>
    <name evidence="1" type="synonym">cpoB</name>
    <name evidence="3" type="ORF">SMD31_15115</name>
</gene>
<dbReference type="Gene3D" id="1.20.5.1700">
    <property type="match status" value="1"/>
</dbReference>
<keyword evidence="4" id="KW-1185">Reference proteome</keyword>
<feature type="compositionally biased region" description="Low complexity" evidence="2">
    <location>
        <begin position="173"/>
        <end position="183"/>
    </location>
</feature>
<dbReference type="InterPro" id="IPR019734">
    <property type="entry name" value="TPR_rpt"/>
</dbReference>
<keyword evidence="1" id="KW-0175">Coiled coil</keyword>
<dbReference type="HAMAP" id="MF_02066">
    <property type="entry name" value="CpoB"/>
    <property type="match status" value="1"/>
</dbReference>
<protein>
    <recommendedName>
        <fullName evidence="1">Cell division coordinator CpoB</fullName>
    </recommendedName>
</protein>
<accession>A0ABU5E144</accession>
<keyword evidence="1" id="KW-0574">Periplasm</keyword>
<dbReference type="EMBL" id="JAXCLX010000002">
    <property type="protein sequence ID" value="MDY0873270.1"/>
    <property type="molecule type" value="Genomic_DNA"/>
</dbReference>
<comment type="subcellular location">
    <subcellularLocation>
        <location evidence="1">Periplasm</location>
    </subcellularLocation>
</comment>
<reference evidence="3 4" key="1">
    <citation type="journal article" date="2013" name="Antonie Van Leeuwenhoek">
        <title>Dongia rigui sp. nov., isolated from freshwater of a large wetland in Korea.</title>
        <authorList>
            <person name="Baik K.S."/>
            <person name="Hwang Y.M."/>
            <person name="Choi J.S."/>
            <person name="Kwon J."/>
            <person name="Seong C.N."/>
        </authorList>
    </citation>
    <scope>NUCLEOTIDE SEQUENCE [LARGE SCALE GENOMIC DNA]</scope>
    <source>
        <strain evidence="3 4">04SU4-P</strain>
    </source>
</reference>